<feature type="transmembrane region" description="Helical" evidence="1">
    <location>
        <begin position="39"/>
        <end position="61"/>
    </location>
</feature>
<proteinExistence type="predicted"/>
<dbReference type="PANTHER" id="PTHR42709:SF2">
    <property type="entry name" value="INNER MEMBRANE PROTEIN YOHD"/>
    <property type="match status" value="1"/>
</dbReference>
<feature type="transmembrane region" description="Helical" evidence="1">
    <location>
        <begin position="123"/>
        <end position="146"/>
    </location>
</feature>
<feature type="domain" description="VTT" evidence="2">
    <location>
        <begin position="23"/>
        <end position="143"/>
    </location>
</feature>
<keyword evidence="1" id="KW-0812">Transmembrane</keyword>
<comment type="caution">
    <text evidence="3">The sequence shown here is derived from an EMBL/GenBank/DDBJ whole genome shotgun (WGS) entry which is preliminary data.</text>
</comment>
<keyword evidence="4" id="KW-1185">Reference proteome</keyword>
<sequence>MTIAAILARYGLIAIFIGAGVEGETVVVTGGVMAHQGLVPLAGAMAVAVTGSFTADQLLFLTGRRFRDHPRVVRWMKKPAFARALTAFERYPAGFILAFRFIYGFRTISPVAIGTTGVSARMFVTLNAIAALVWGILFTTLGYVFGEGITALLDRYSPSVTTVGIAAATVAAIVAGVQWWRRRRAA</sequence>
<dbReference type="InterPro" id="IPR051311">
    <property type="entry name" value="DedA_domain"/>
</dbReference>
<evidence type="ECO:0000259" key="2">
    <source>
        <dbReference type="Pfam" id="PF09335"/>
    </source>
</evidence>
<evidence type="ECO:0000313" key="4">
    <source>
        <dbReference type="Proteomes" id="UP001500523"/>
    </source>
</evidence>
<keyword evidence="1" id="KW-0472">Membrane</keyword>
<dbReference type="Pfam" id="PF09335">
    <property type="entry name" value="VTT_dom"/>
    <property type="match status" value="1"/>
</dbReference>
<dbReference type="Proteomes" id="UP001500523">
    <property type="component" value="Unassembled WGS sequence"/>
</dbReference>
<reference evidence="4" key="1">
    <citation type="journal article" date="2019" name="Int. J. Syst. Evol. Microbiol.">
        <title>The Global Catalogue of Microorganisms (GCM) 10K type strain sequencing project: providing services to taxonomists for standard genome sequencing and annotation.</title>
        <authorList>
            <consortium name="The Broad Institute Genomics Platform"/>
            <consortium name="The Broad Institute Genome Sequencing Center for Infectious Disease"/>
            <person name="Wu L."/>
            <person name="Ma J."/>
        </authorList>
    </citation>
    <scope>NUCLEOTIDE SEQUENCE [LARGE SCALE GENOMIC DNA]</scope>
    <source>
        <strain evidence="4">JCM 17498</strain>
    </source>
</reference>
<gene>
    <name evidence="3" type="ORF">GCM10022268_00570</name>
</gene>
<accession>A0ABP7CMZ2</accession>
<dbReference type="EMBL" id="BAABBF010000001">
    <property type="protein sequence ID" value="GAA3693518.1"/>
    <property type="molecule type" value="Genomic_DNA"/>
</dbReference>
<dbReference type="InterPro" id="IPR032816">
    <property type="entry name" value="VTT_dom"/>
</dbReference>
<keyword evidence="1" id="KW-1133">Transmembrane helix</keyword>
<dbReference type="RefSeq" id="WP_344691148.1">
    <property type="nucleotide sequence ID" value="NZ_BAABBF010000001.1"/>
</dbReference>
<organism evidence="3 4">
    <name type="scientific">Sphingomonas cynarae</name>
    <dbReference type="NCBI Taxonomy" id="930197"/>
    <lineage>
        <taxon>Bacteria</taxon>
        <taxon>Pseudomonadati</taxon>
        <taxon>Pseudomonadota</taxon>
        <taxon>Alphaproteobacteria</taxon>
        <taxon>Sphingomonadales</taxon>
        <taxon>Sphingomonadaceae</taxon>
        <taxon>Sphingomonas</taxon>
    </lineage>
</organism>
<feature type="transmembrane region" description="Helical" evidence="1">
    <location>
        <begin position="158"/>
        <end position="180"/>
    </location>
</feature>
<evidence type="ECO:0000256" key="1">
    <source>
        <dbReference type="SAM" id="Phobius"/>
    </source>
</evidence>
<evidence type="ECO:0000313" key="3">
    <source>
        <dbReference type="EMBL" id="GAA3693518.1"/>
    </source>
</evidence>
<name>A0ABP7CMZ2_9SPHN</name>
<dbReference type="PANTHER" id="PTHR42709">
    <property type="entry name" value="ALKALINE PHOSPHATASE LIKE PROTEIN"/>
    <property type="match status" value="1"/>
</dbReference>
<protein>
    <recommendedName>
        <fullName evidence="2">VTT domain-containing protein</fullName>
    </recommendedName>
</protein>